<evidence type="ECO:0000313" key="4">
    <source>
        <dbReference type="Proteomes" id="UP000266841"/>
    </source>
</evidence>
<evidence type="ECO:0000313" key="3">
    <source>
        <dbReference type="EMBL" id="EJK71329.1"/>
    </source>
</evidence>
<accession>K0T2E1</accession>
<protein>
    <submittedName>
        <fullName evidence="3">Uncharacterized protein</fullName>
    </submittedName>
</protein>
<evidence type="ECO:0000256" key="1">
    <source>
        <dbReference type="SAM" id="MobiDB-lite"/>
    </source>
</evidence>
<feature type="transmembrane region" description="Helical" evidence="2">
    <location>
        <begin position="353"/>
        <end position="370"/>
    </location>
</feature>
<keyword evidence="2" id="KW-1133">Transmembrane helix</keyword>
<dbReference type="eggNOG" id="KOG1339">
    <property type="taxonomic scope" value="Eukaryota"/>
</dbReference>
<feature type="non-terminal residue" evidence="3">
    <location>
        <position position="1"/>
    </location>
</feature>
<name>K0T2E1_THAOC</name>
<gene>
    <name evidence="3" type="ORF">THAOC_07249</name>
</gene>
<reference evidence="3 4" key="1">
    <citation type="journal article" date="2012" name="Genome Biol.">
        <title>Genome and low-iron response of an oceanic diatom adapted to chronic iron limitation.</title>
        <authorList>
            <person name="Lommer M."/>
            <person name="Specht M."/>
            <person name="Roy A.S."/>
            <person name="Kraemer L."/>
            <person name="Andreson R."/>
            <person name="Gutowska M.A."/>
            <person name="Wolf J."/>
            <person name="Bergner S.V."/>
            <person name="Schilhabel M.B."/>
            <person name="Klostermeier U.C."/>
            <person name="Beiko R.G."/>
            <person name="Rosenstiel P."/>
            <person name="Hippler M."/>
            <person name="Laroche J."/>
        </authorList>
    </citation>
    <scope>NUCLEOTIDE SEQUENCE [LARGE SCALE GENOMIC DNA]</scope>
    <source>
        <strain evidence="3 4">CCMP1005</strain>
    </source>
</reference>
<dbReference type="AlphaFoldDB" id="K0T2E1"/>
<feature type="compositionally biased region" description="Basic residues" evidence="1">
    <location>
        <begin position="1"/>
        <end position="11"/>
    </location>
</feature>
<organism evidence="3 4">
    <name type="scientific">Thalassiosira oceanica</name>
    <name type="common">Marine diatom</name>
    <dbReference type="NCBI Taxonomy" id="159749"/>
    <lineage>
        <taxon>Eukaryota</taxon>
        <taxon>Sar</taxon>
        <taxon>Stramenopiles</taxon>
        <taxon>Ochrophyta</taxon>
        <taxon>Bacillariophyta</taxon>
        <taxon>Coscinodiscophyceae</taxon>
        <taxon>Thalassiosirophycidae</taxon>
        <taxon>Thalassiosirales</taxon>
        <taxon>Thalassiosiraceae</taxon>
        <taxon>Thalassiosira</taxon>
    </lineage>
</organism>
<evidence type="ECO:0000256" key="2">
    <source>
        <dbReference type="SAM" id="Phobius"/>
    </source>
</evidence>
<feature type="compositionally biased region" description="Low complexity" evidence="1">
    <location>
        <begin position="12"/>
        <end position="25"/>
    </location>
</feature>
<feature type="region of interest" description="Disordered" evidence="1">
    <location>
        <begin position="1"/>
        <end position="53"/>
    </location>
</feature>
<sequence>RGGQPPRRRSRSPASSSGRGSSSPPARRRARRARTSASPRTRPTAGARWRSTATAGGWCREVRPCAISCANAMAHGSGGGTGSAGAGLSPVGSCGAVTWSACDYTCTQTRVNSVLMNDGKCHEERAEETTRECHVQACGRSDPCRVPFVVHVILRIRGAVAGSWNRHAEEVFAAAFADAVNRKKRGKSKFFGEGDVLVLNASPWRAGDDSAIAPAPGEEDEELGMQLVVEVSLFNHMAEIPPIIADPTGENGRQVPLATCHERDVQPLAAAALNVHRRLKEKNFVSAVVGLMKRSDDIGERRQSPFYYTFEDPKLARESFTVTSWTIKTDIGGDGEDGLAGLDMSLREVQLDLLFMTLMAVATGYLGWNLRSWLLRRARLVQKAAAKYTKLGPTRNKQARDDDDSVMAIADAYGNGHGGGDDESTADGSTATLLRRGAGRPTDATSQGSIGSISAYLAKTGSR</sequence>
<feature type="region of interest" description="Disordered" evidence="1">
    <location>
        <begin position="410"/>
        <end position="448"/>
    </location>
</feature>
<dbReference type="EMBL" id="AGNL01007396">
    <property type="protein sequence ID" value="EJK71329.1"/>
    <property type="molecule type" value="Genomic_DNA"/>
</dbReference>
<dbReference type="Proteomes" id="UP000266841">
    <property type="component" value="Unassembled WGS sequence"/>
</dbReference>
<comment type="caution">
    <text evidence="3">The sequence shown here is derived from an EMBL/GenBank/DDBJ whole genome shotgun (WGS) entry which is preliminary data.</text>
</comment>
<keyword evidence="2" id="KW-0812">Transmembrane</keyword>
<proteinExistence type="predicted"/>
<keyword evidence="2" id="KW-0472">Membrane</keyword>
<keyword evidence="4" id="KW-1185">Reference proteome</keyword>
<feature type="compositionally biased region" description="Low complexity" evidence="1">
    <location>
        <begin position="35"/>
        <end position="45"/>
    </location>
</feature>